<organism evidence="2 3">
    <name type="scientific">Desulfacinum infernum DSM 9756</name>
    <dbReference type="NCBI Taxonomy" id="1121391"/>
    <lineage>
        <taxon>Bacteria</taxon>
        <taxon>Pseudomonadati</taxon>
        <taxon>Thermodesulfobacteriota</taxon>
        <taxon>Syntrophobacteria</taxon>
        <taxon>Syntrophobacterales</taxon>
        <taxon>Syntrophobacteraceae</taxon>
        <taxon>Desulfacinum</taxon>
    </lineage>
</organism>
<evidence type="ECO:0000259" key="1">
    <source>
        <dbReference type="PROSITE" id="PS50042"/>
    </source>
</evidence>
<dbReference type="SMART" id="SM00100">
    <property type="entry name" value="cNMP"/>
    <property type="match status" value="2"/>
</dbReference>
<dbReference type="EMBL" id="FQVB01000039">
    <property type="protein sequence ID" value="SHG05926.1"/>
    <property type="molecule type" value="Genomic_DNA"/>
</dbReference>
<dbReference type="GO" id="GO:0003700">
    <property type="term" value="F:DNA-binding transcription factor activity"/>
    <property type="evidence" value="ECO:0007669"/>
    <property type="project" value="TreeGrafter"/>
</dbReference>
<feature type="domain" description="Cyclic nucleotide-binding" evidence="1">
    <location>
        <begin position="11"/>
        <end position="110"/>
    </location>
</feature>
<dbReference type="InterPro" id="IPR014710">
    <property type="entry name" value="RmlC-like_jellyroll"/>
</dbReference>
<proteinExistence type="predicted"/>
<reference evidence="3" key="1">
    <citation type="submission" date="2016-11" db="EMBL/GenBank/DDBJ databases">
        <authorList>
            <person name="Varghese N."/>
            <person name="Submissions S."/>
        </authorList>
    </citation>
    <scope>NUCLEOTIDE SEQUENCE [LARGE SCALE GENOMIC DNA]</scope>
    <source>
        <strain evidence="3">DSM 9756</strain>
    </source>
</reference>
<dbReference type="PROSITE" id="PS50042">
    <property type="entry name" value="CNMP_BINDING_3"/>
    <property type="match status" value="2"/>
</dbReference>
<dbReference type="OrthoDB" id="9766267at2"/>
<evidence type="ECO:0000313" key="2">
    <source>
        <dbReference type="EMBL" id="SHG05926.1"/>
    </source>
</evidence>
<dbReference type="PANTHER" id="PTHR24567">
    <property type="entry name" value="CRP FAMILY TRANSCRIPTIONAL REGULATORY PROTEIN"/>
    <property type="match status" value="1"/>
</dbReference>
<name>A0A1M5GQE5_9BACT</name>
<gene>
    <name evidence="2" type="ORF">SAMN02745206_03186</name>
</gene>
<dbReference type="STRING" id="1121391.SAMN02745206_03186"/>
<sequence length="254" mass="28611">MDYQAEAGYRVEARTYQEGELILSENDPLDAFFVVLSGRVKVFHKGRKIRVLGEQDVFGLEGVLGKRVSAFDVRASEPCRLMVYAYDALDDFFENDPRRARSLLNSVLKQLLETTLALQGEEVVVLPQDMEVRYYDEGEVVVREGESSKEFYRLVSSDAGLRVTRSGREIGRIELPGEFFGEMACVLGGKRQATVTSVGRSVIQVFNGSMMEQILTENPQLAVKLIRTLAGRLIRANVQLTEGDLRTSQWKDFV</sequence>
<dbReference type="Gene3D" id="2.60.120.10">
    <property type="entry name" value="Jelly Rolls"/>
    <property type="match status" value="2"/>
</dbReference>
<protein>
    <submittedName>
        <fullName evidence="2">Cyclic nucleotide-binding domain-containing protein</fullName>
    </submittedName>
</protein>
<dbReference type="PANTHER" id="PTHR24567:SF26">
    <property type="entry name" value="REGULATORY PROTEIN YEIL"/>
    <property type="match status" value="1"/>
</dbReference>
<keyword evidence="3" id="KW-1185">Reference proteome</keyword>
<dbReference type="InterPro" id="IPR018490">
    <property type="entry name" value="cNMP-bd_dom_sf"/>
</dbReference>
<dbReference type="SUPFAM" id="SSF51206">
    <property type="entry name" value="cAMP-binding domain-like"/>
    <property type="match status" value="2"/>
</dbReference>
<dbReference type="InterPro" id="IPR000595">
    <property type="entry name" value="cNMP-bd_dom"/>
</dbReference>
<dbReference type="RefSeq" id="WP_073041224.1">
    <property type="nucleotide sequence ID" value="NZ_FQVB01000039.1"/>
</dbReference>
<dbReference type="GO" id="GO:0005829">
    <property type="term" value="C:cytosol"/>
    <property type="evidence" value="ECO:0007669"/>
    <property type="project" value="TreeGrafter"/>
</dbReference>
<dbReference type="Proteomes" id="UP000184076">
    <property type="component" value="Unassembled WGS sequence"/>
</dbReference>
<feature type="domain" description="Cyclic nucleotide-binding" evidence="1">
    <location>
        <begin position="114"/>
        <end position="232"/>
    </location>
</feature>
<dbReference type="AlphaFoldDB" id="A0A1M5GQE5"/>
<evidence type="ECO:0000313" key="3">
    <source>
        <dbReference type="Proteomes" id="UP000184076"/>
    </source>
</evidence>
<dbReference type="InterPro" id="IPR050397">
    <property type="entry name" value="Env_Response_Regulators"/>
</dbReference>
<dbReference type="Pfam" id="PF00027">
    <property type="entry name" value="cNMP_binding"/>
    <property type="match status" value="2"/>
</dbReference>
<accession>A0A1M5GQE5</accession>
<dbReference type="CDD" id="cd00038">
    <property type="entry name" value="CAP_ED"/>
    <property type="match status" value="2"/>
</dbReference>